<proteinExistence type="predicted"/>
<evidence type="ECO:0000313" key="1">
    <source>
        <dbReference type="EMBL" id="KAI3769782.1"/>
    </source>
</evidence>
<name>A0ACB9FGM0_ARCLA</name>
<reference evidence="1 2" key="2">
    <citation type="journal article" date="2022" name="Mol. Ecol. Resour.">
        <title>The genomes of chicory, endive, great burdock and yacon provide insights into Asteraceae paleo-polyploidization history and plant inulin production.</title>
        <authorList>
            <person name="Fan W."/>
            <person name="Wang S."/>
            <person name="Wang H."/>
            <person name="Wang A."/>
            <person name="Jiang F."/>
            <person name="Liu H."/>
            <person name="Zhao H."/>
            <person name="Xu D."/>
            <person name="Zhang Y."/>
        </authorList>
    </citation>
    <scope>NUCLEOTIDE SEQUENCE [LARGE SCALE GENOMIC DNA]</scope>
    <source>
        <strain evidence="2">cv. Niubang</strain>
    </source>
</reference>
<dbReference type="Proteomes" id="UP001055879">
    <property type="component" value="Linkage Group LG01"/>
</dbReference>
<protein>
    <submittedName>
        <fullName evidence="1">Uncharacterized protein</fullName>
    </submittedName>
</protein>
<sequence length="1001" mass="109949">MKSRCVPVVLRCSISPSIPLFFPFPSQPGYEKPGLVFCDLMDLKACVYLFDLLLSRQSAFPKQALKMEEKHNSPATATDVATPSSAELPSSRRRGGGLKRKASILSNNNTSTPPPSFSSKRQAREKPSPVLFPPIHNGPCTRARQQPNYADSTMFWEAVTVNGEGEGSILGTPVAAKVEEELNARKEAWEALEAKIEAEYDHVKSRDANSHVVPISCGWFSWTKVHSLEEKALPSFFNGKVENRTPEIYMEIRNSIVKRFHANPNTQIEAKDLSEISIGELDAKKEVMEFLNYWGLINYHPFPEADITTSTGDAEEAAKVNSLIQNLYEFEEEQLCAPAAPRTSLATHAVPSRLPESMITDESVHPEGPSVEYHCNSCAADCSRKRYHCQKQADFDLCTECFNDGKFDSDMSPSDFIIMEPADAAGASSGKWTDQETLLLLEALELFSENWNEIAEHVATKTKAQCILHFVQMPIEDTFRDCDDEDDASHKEKAEKKDARQDENDEEKEVDPSPGENADKVEVDVNLKEKTDAVAIKNDTPPSDSPDMKESDDPKALLDTDALPTDDAPSNNDEPDPSPMDISESADPGKLKDNQENGVNIAVKALREAFDAVGSLPSHDGKLSFADAGNPVMAMAAFLSRLVDPNIVTASARTSLKSVSSGGTGLQLSARHSFVIEHPTDEKKKPDDTERDVQETVEQEGMKDKTDSGRKQEEEKSSLIRSNSSVNVDNDQEGNNLTGKEKESSVSHEVKKNPIPAEVVLPKKGKNAGRKGISASSKKNKDPITEKPIIAEETNEQTGQVENPSSSKKESEDFADGVPPLGVSQSTEAPKDEEMVSKSLPAETAEPNRPNNSLAENTANSGEAGAKDCENVNKHTLDTRDDPDMHKLTRAAVTAISAAAVKAKFLADQEEDQIRQLATSLIEKQLHKLETKLAFFTEMDGVVARVREQLERSKQRLYHERAQIIAARLGMSSAASTRPMPHPLPNRGGMPKLCSDFKQPG</sequence>
<reference evidence="2" key="1">
    <citation type="journal article" date="2022" name="Mol. Ecol. Resour.">
        <title>The genomes of chicory, endive, great burdock and yacon provide insights into Asteraceae palaeo-polyploidization history and plant inulin production.</title>
        <authorList>
            <person name="Fan W."/>
            <person name="Wang S."/>
            <person name="Wang H."/>
            <person name="Wang A."/>
            <person name="Jiang F."/>
            <person name="Liu H."/>
            <person name="Zhao H."/>
            <person name="Xu D."/>
            <person name="Zhang Y."/>
        </authorList>
    </citation>
    <scope>NUCLEOTIDE SEQUENCE [LARGE SCALE GENOMIC DNA]</scope>
    <source>
        <strain evidence="2">cv. Niubang</strain>
    </source>
</reference>
<dbReference type="EMBL" id="CM042047">
    <property type="protein sequence ID" value="KAI3769782.1"/>
    <property type="molecule type" value="Genomic_DNA"/>
</dbReference>
<accession>A0ACB9FGM0</accession>
<keyword evidence="2" id="KW-1185">Reference proteome</keyword>
<gene>
    <name evidence="1" type="ORF">L6452_00895</name>
</gene>
<organism evidence="1 2">
    <name type="scientific">Arctium lappa</name>
    <name type="common">Greater burdock</name>
    <name type="synonym">Lappa major</name>
    <dbReference type="NCBI Taxonomy" id="4217"/>
    <lineage>
        <taxon>Eukaryota</taxon>
        <taxon>Viridiplantae</taxon>
        <taxon>Streptophyta</taxon>
        <taxon>Embryophyta</taxon>
        <taxon>Tracheophyta</taxon>
        <taxon>Spermatophyta</taxon>
        <taxon>Magnoliopsida</taxon>
        <taxon>eudicotyledons</taxon>
        <taxon>Gunneridae</taxon>
        <taxon>Pentapetalae</taxon>
        <taxon>asterids</taxon>
        <taxon>campanulids</taxon>
        <taxon>Asterales</taxon>
        <taxon>Asteraceae</taxon>
        <taxon>Carduoideae</taxon>
        <taxon>Cardueae</taxon>
        <taxon>Arctiinae</taxon>
        <taxon>Arctium</taxon>
    </lineage>
</organism>
<comment type="caution">
    <text evidence="1">The sequence shown here is derived from an EMBL/GenBank/DDBJ whole genome shotgun (WGS) entry which is preliminary data.</text>
</comment>
<evidence type="ECO:0000313" key="2">
    <source>
        <dbReference type="Proteomes" id="UP001055879"/>
    </source>
</evidence>